<accession>A0ABQ4TG90</accession>
<dbReference type="InterPro" id="IPR010982">
    <property type="entry name" value="Lambda_DNA-bd_dom_sf"/>
</dbReference>
<keyword evidence="2" id="KW-0238">DNA-binding</keyword>
<keyword evidence="1" id="KW-0805">Transcription regulation</keyword>
<comment type="caution">
    <text evidence="5">The sequence shown here is derived from an EMBL/GenBank/DDBJ whole genome shotgun (WGS) entry which is preliminary data.</text>
</comment>
<reference evidence="5" key="2">
    <citation type="submission" date="2021-08" db="EMBL/GenBank/DDBJ databases">
        <authorList>
            <person name="Tani A."/>
            <person name="Ola A."/>
            <person name="Ogura Y."/>
            <person name="Katsura K."/>
            <person name="Hayashi T."/>
        </authorList>
    </citation>
    <scope>NUCLEOTIDE SEQUENCE</scope>
    <source>
        <strain evidence="5">NBRC 15689</strain>
    </source>
</reference>
<dbReference type="SUPFAM" id="SSF47413">
    <property type="entry name" value="lambda repressor-like DNA-binding domains"/>
    <property type="match status" value="1"/>
</dbReference>
<evidence type="ECO:0000259" key="4">
    <source>
        <dbReference type="PROSITE" id="PS50943"/>
    </source>
</evidence>
<keyword evidence="3" id="KW-0804">Transcription</keyword>
<dbReference type="SUPFAM" id="SSF51306">
    <property type="entry name" value="LexA/Signal peptidase"/>
    <property type="match status" value="1"/>
</dbReference>
<name>A0ABQ4TG90_METOR</name>
<keyword evidence="6" id="KW-1185">Reference proteome</keyword>
<dbReference type="Gene3D" id="1.10.260.40">
    <property type="entry name" value="lambda repressor-like DNA-binding domains"/>
    <property type="match status" value="1"/>
</dbReference>
<dbReference type="Pfam" id="PF00717">
    <property type="entry name" value="Peptidase_S24"/>
    <property type="match status" value="1"/>
</dbReference>
<dbReference type="InterPro" id="IPR001387">
    <property type="entry name" value="Cro/C1-type_HTH"/>
</dbReference>
<dbReference type="Proteomes" id="UP001055156">
    <property type="component" value="Unassembled WGS sequence"/>
</dbReference>
<evidence type="ECO:0000313" key="6">
    <source>
        <dbReference type="Proteomes" id="UP001055156"/>
    </source>
</evidence>
<evidence type="ECO:0000256" key="3">
    <source>
        <dbReference type="ARBA" id="ARBA00023163"/>
    </source>
</evidence>
<protein>
    <recommendedName>
        <fullName evidence="4">HTH cro/C1-type domain-containing protein</fullName>
    </recommendedName>
</protein>
<dbReference type="InterPro" id="IPR036286">
    <property type="entry name" value="LexA/Signal_pep-like_sf"/>
</dbReference>
<reference evidence="5" key="1">
    <citation type="journal article" date="2021" name="Front. Microbiol.">
        <title>Comprehensive Comparative Genomics and Phenotyping of Methylobacterium Species.</title>
        <authorList>
            <person name="Alessa O."/>
            <person name="Ogura Y."/>
            <person name="Fujitani Y."/>
            <person name="Takami H."/>
            <person name="Hayashi T."/>
            <person name="Sahin N."/>
            <person name="Tani A."/>
        </authorList>
    </citation>
    <scope>NUCLEOTIDE SEQUENCE</scope>
    <source>
        <strain evidence="5">NBRC 15689</strain>
    </source>
</reference>
<dbReference type="InterPro" id="IPR039418">
    <property type="entry name" value="LexA-like"/>
</dbReference>
<dbReference type="PROSITE" id="PS50943">
    <property type="entry name" value="HTH_CROC1"/>
    <property type="match status" value="1"/>
</dbReference>
<feature type="domain" description="HTH cro/C1-type" evidence="4">
    <location>
        <begin position="84"/>
        <end position="123"/>
    </location>
</feature>
<dbReference type="PANTHER" id="PTHR40661">
    <property type="match status" value="1"/>
</dbReference>
<dbReference type="CDD" id="cd06529">
    <property type="entry name" value="S24_LexA-like"/>
    <property type="match status" value="1"/>
</dbReference>
<dbReference type="Gene3D" id="2.10.109.10">
    <property type="entry name" value="Umud Fragment, subunit A"/>
    <property type="match status" value="1"/>
</dbReference>
<evidence type="ECO:0000256" key="2">
    <source>
        <dbReference type="ARBA" id="ARBA00023125"/>
    </source>
</evidence>
<dbReference type="InterPro" id="IPR015927">
    <property type="entry name" value="Peptidase_S24_S26A/B/C"/>
</dbReference>
<evidence type="ECO:0000313" key="5">
    <source>
        <dbReference type="EMBL" id="GJE29764.1"/>
    </source>
</evidence>
<proteinExistence type="predicted"/>
<dbReference type="EMBL" id="BPQV01000020">
    <property type="protein sequence ID" value="GJE29764.1"/>
    <property type="molecule type" value="Genomic_DNA"/>
</dbReference>
<evidence type="ECO:0000256" key="1">
    <source>
        <dbReference type="ARBA" id="ARBA00023015"/>
    </source>
</evidence>
<gene>
    <name evidence="5" type="ORF">LKMONMHP_4650</name>
</gene>
<organism evidence="5 6">
    <name type="scientific">Methylobacterium organophilum</name>
    <dbReference type="NCBI Taxonomy" id="410"/>
    <lineage>
        <taxon>Bacteria</taxon>
        <taxon>Pseudomonadati</taxon>
        <taxon>Pseudomonadota</taxon>
        <taxon>Alphaproteobacteria</taxon>
        <taxon>Hyphomicrobiales</taxon>
        <taxon>Methylobacteriaceae</taxon>
        <taxon>Methylobacterium</taxon>
    </lineage>
</organism>
<sequence>MRLFISEAVDCRTPRVRATALGPPSAAKMSATVSMAPDYTHHVDLVNMIGVDTICDARRMTSTMGERLRGARKMAGFKSAMAAANRFGWPPSTYAAHENGQNQYDTDAAAKYAAAFKTTAAYLLTGESSKKEAPQTQDRLVKIVGIVGAGSSEGIEFLSEETFLGFAPVPSTWNIDTVALEVRGNSMRPMAYDGWYVYYDKDVNGITPDMIGEPCVIWLADGRVLIKIPRAGSEKNRYNLESVNPTYDIIENAEVKSSALVTAFIPRRAAKKIIETSSGEASI</sequence>
<dbReference type="PANTHER" id="PTHR40661:SF3">
    <property type="entry name" value="FELS-1 PROPHAGE TRANSCRIPTIONAL REGULATOR"/>
    <property type="match status" value="1"/>
</dbReference>